<evidence type="ECO:0000313" key="3">
    <source>
        <dbReference type="Proteomes" id="UP000649114"/>
    </source>
</evidence>
<accession>A0AAN5YMA3</accession>
<feature type="compositionally biased region" description="Basic and acidic residues" evidence="1">
    <location>
        <begin position="285"/>
        <end position="300"/>
    </location>
</feature>
<evidence type="ECO:0000256" key="1">
    <source>
        <dbReference type="SAM" id="MobiDB-lite"/>
    </source>
</evidence>
<feature type="compositionally biased region" description="Low complexity" evidence="1">
    <location>
        <begin position="319"/>
        <end position="331"/>
    </location>
</feature>
<reference evidence="2" key="1">
    <citation type="journal article" date="2020" name="bioRxiv">
        <title>Genomic and phenotypic heterogeneity of clinical isolates of the human pathogens Aspergillus fumigatus, Aspergillus lentulus and Aspergillus fumigatiaffinis.</title>
        <authorList>
            <person name="dos Santos R.A.C."/>
            <person name="Steenwyk J.L."/>
            <person name="Rivero-Menendez O."/>
            <person name="Mead M.E."/>
            <person name="Silva L.P."/>
            <person name="Bastos R.W."/>
            <person name="Alastruey-Izquierdo A."/>
            <person name="Goldman G.H."/>
            <person name="Rokas A."/>
        </authorList>
    </citation>
    <scope>NUCLEOTIDE SEQUENCE</scope>
    <source>
        <strain evidence="2">CNM-CM8927</strain>
    </source>
</reference>
<dbReference type="Proteomes" id="UP000649114">
    <property type="component" value="Unassembled WGS sequence"/>
</dbReference>
<reference evidence="2" key="2">
    <citation type="submission" date="2020-04" db="EMBL/GenBank/DDBJ databases">
        <authorList>
            <person name="Santos R.A.C."/>
            <person name="Steenwyk J.L."/>
            <person name="Rivero-Menendez O."/>
            <person name="Mead M.E."/>
            <person name="Silva L.P."/>
            <person name="Bastos R.W."/>
            <person name="Alastruey-Izquierdo A."/>
            <person name="Goldman G.H."/>
            <person name="Rokas A."/>
        </authorList>
    </citation>
    <scope>NUCLEOTIDE SEQUENCE</scope>
    <source>
        <strain evidence="2">CNM-CM8927</strain>
    </source>
</reference>
<evidence type="ECO:0000313" key="2">
    <source>
        <dbReference type="EMBL" id="KAF4203637.1"/>
    </source>
</evidence>
<gene>
    <name evidence="2" type="ORF">CNMCM8927_008495</name>
</gene>
<protein>
    <submittedName>
        <fullName evidence="2">Uncharacterized protein</fullName>
    </submittedName>
</protein>
<comment type="caution">
    <text evidence="2">The sequence shown here is derived from an EMBL/GenBank/DDBJ whole genome shotgun (WGS) entry which is preliminary data.</text>
</comment>
<sequence>MLLSGKQKDVVSIFGMIGKLEAYHYIPRLVEDIIHKDTRSWSGNSSVYVPQSKPISNLSWVMQMVSAFRLVASNWTYARSLKNASGGGPTDDDGARAVLLGTGTNDVTGELEPPLSAAHYNCKLKTTSHYKVQFRHMTKNYEREDLYLLRQTDDNDEYSNTGFLYGSKRKGPDATTAALITAEAINCQSMASPVRAAFMQILNTLDSKRHAELNRQVDAAIQAAFNPAPNRSVELDDDDFAAVKLFDQKGTHLGWLGPNGQVVKIQNDGPLGIFQLEYTPETPDEASRRAPGRHELKIPAEEATGSATGTHKLNIPHAQITPTLQIQQPPP</sequence>
<name>A0AAN5YMA3_ASPLE</name>
<dbReference type="AlphaFoldDB" id="A0AAN5YMA3"/>
<proteinExistence type="predicted"/>
<dbReference type="EMBL" id="JAAAPU010000075">
    <property type="protein sequence ID" value="KAF4203637.1"/>
    <property type="molecule type" value="Genomic_DNA"/>
</dbReference>
<feature type="region of interest" description="Disordered" evidence="1">
    <location>
        <begin position="281"/>
        <end position="331"/>
    </location>
</feature>
<organism evidence="2 3">
    <name type="scientific">Aspergillus lentulus</name>
    <dbReference type="NCBI Taxonomy" id="293939"/>
    <lineage>
        <taxon>Eukaryota</taxon>
        <taxon>Fungi</taxon>
        <taxon>Dikarya</taxon>
        <taxon>Ascomycota</taxon>
        <taxon>Pezizomycotina</taxon>
        <taxon>Eurotiomycetes</taxon>
        <taxon>Eurotiomycetidae</taxon>
        <taxon>Eurotiales</taxon>
        <taxon>Aspergillaceae</taxon>
        <taxon>Aspergillus</taxon>
        <taxon>Aspergillus subgen. Fumigati</taxon>
    </lineage>
</organism>